<dbReference type="RefSeq" id="WP_202953008.1">
    <property type="nucleotide sequence ID" value="NZ_JAPCID010000011.1"/>
</dbReference>
<accession>A0ABT4RGQ4</accession>
<feature type="compositionally biased region" description="Polar residues" evidence="1">
    <location>
        <begin position="1"/>
        <end position="11"/>
    </location>
</feature>
<dbReference type="Proteomes" id="UP001147700">
    <property type="component" value="Unassembled WGS sequence"/>
</dbReference>
<evidence type="ECO:0000313" key="2">
    <source>
        <dbReference type="EMBL" id="MDA0137722.1"/>
    </source>
</evidence>
<feature type="region of interest" description="Disordered" evidence="1">
    <location>
        <begin position="1"/>
        <end position="22"/>
    </location>
</feature>
<comment type="caution">
    <text evidence="2">The sequence shown here is derived from an EMBL/GenBank/DDBJ whole genome shotgun (WGS) entry which is preliminary data.</text>
</comment>
<dbReference type="EMBL" id="JAPCID010000011">
    <property type="protein sequence ID" value="MDA0137722.1"/>
    <property type="molecule type" value="Genomic_DNA"/>
</dbReference>
<name>A0ABT4RGQ4_9ACTN</name>
<organism evidence="2 3">
    <name type="scientific">Solirubrobacter deserti</name>
    <dbReference type="NCBI Taxonomy" id="2282478"/>
    <lineage>
        <taxon>Bacteria</taxon>
        <taxon>Bacillati</taxon>
        <taxon>Actinomycetota</taxon>
        <taxon>Thermoleophilia</taxon>
        <taxon>Solirubrobacterales</taxon>
        <taxon>Solirubrobacteraceae</taxon>
        <taxon>Solirubrobacter</taxon>
    </lineage>
</organism>
<proteinExistence type="predicted"/>
<keyword evidence="3" id="KW-1185">Reference proteome</keyword>
<sequence length="123" mass="14233">MPSSSPDSNWLSRALKRSPRPHEDELHHCAACGKDYVNPVEWEPVTPEAWWMRLRCGECHVWREVTVTNTVAERFDVELDRRADLIHRALAKIDREHMVQQVETMIGALRHGLIEPADFARPA</sequence>
<evidence type="ECO:0000313" key="3">
    <source>
        <dbReference type="Proteomes" id="UP001147700"/>
    </source>
</evidence>
<reference evidence="2" key="1">
    <citation type="submission" date="2022-10" db="EMBL/GenBank/DDBJ databases">
        <title>The WGS of Solirubrobacter sp. CPCC 204708.</title>
        <authorList>
            <person name="Jiang Z."/>
        </authorList>
    </citation>
    <scope>NUCLEOTIDE SEQUENCE</scope>
    <source>
        <strain evidence="2">CPCC 204708</strain>
    </source>
</reference>
<protein>
    <submittedName>
        <fullName evidence="2">Uncharacterized protein</fullName>
    </submittedName>
</protein>
<evidence type="ECO:0000256" key="1">
    <source>
        <dbReference type="SAM" id="MobiDB-lite"/>
    </source>
</evidence>
<gene>
    <name evidence="2" type="ORF">OJ962_09450</name>
</gene>